<dbReference type="KEGG" id="gsh:117346534"/>
<dbReference type="OrthoDB" id="10044040at2759"/>
<dbReference type="InParanoid" id="A0A6P8NTG3"/>
<dbReference type="FunCoup" id="A0A6P8NTG3">
    <property type="interactions" value="1993"/>
</dbReference>
<evidence type="ECO:0000313" key="2">
    <source>
        <dbReference type="Proteomes" id="UP000515159"/>
    </source>
</evidence>
<sequence>MSAKEDLNASCILGENVNVGPSPGKAIDNGLSSTSIKGTPFRKRSHPSSSPNKSPWRSSPRELSPKGHNYQKRQRSWCRSSLKGSKRRQSLPPIHHDTTGLSKAISLDLPEKERLSVLLHSCFQFSVQKLEESLQHLGGFNTQAFQAKVLSVSRELHHFIEKLACNGTLEKCTEAPTRVETDPKMEASKAQINDYLASFSKECQKWDQLLLSYQNRVQEMSRQLESIRLNDTQMEYTVRLGTSQDNVINSKPNYQDILNEQSHMFSYMELVMDELYESVNLFHSFMDDVSEYLRNISLKLELKSFKQMENSPVRKFLGISKIKQ</sequence>
<dbReference type="GO" id="GO:0051301">
    <property type="term" value="P:cell division"/>
    <property type="evidence" value="ECO:0007669"/>
    <property type="project" value="InterPro"/>
</dbReference>
<dbReference type="PANTHER" id="PTHR14778:SF2">
    <property type="entry name" value="KINETOCHORE-ASSOCIATED PROTEIN DSN1 HOMOLOG"/>
    <property type="match status" value="1"/>
</dbReference>
<dbReference type="InterPro" id="IPR013218">
    <property type="entry name" value="Dsn1/Mis13"/>
</dbReference>
<feature type="region of interest" description="Disordered" evidence="1">
    <location>
        <begin position="1"/>
        <end position="99"/>
    </location>
</feature>
<organism evidence="2 3">
    <name type="scientific">Geotrypetes seraphini</name>
    <name type="common">Gaboon caecilian</name>
    <name type="synonym">Caecilia seraphini</name>
    <dbReference type="NCBI Taxonomy" id="260995"/>
    <lineage>
        <taxon>Eukaryota</taxon>
        <taxon>Metazoa</taxon>
        <taxon>Chordata</taxon>
        <taxon>Craniata</taxon>
        <taxon>Vertebrata</taxon>
        <taxon>Euteleostomi</taxon>
        <taxon>Amphibia</taxon>
        <taxon>Gymnophiona</taxon>
        <taxon>Geotrypetes</taxon>
    </lineage>
</organism>
<dbReference type="GO" id="GO:0000444">
    <property type="term" value="C:MIS12/MIND type complex"/>
    <property type="evidence" value="ECO:0007669"/>
    <property type="project" value="InterPro"/>
</dbReference>
<reference evidence="3" key="1">
    <citation type="submission" date="2025-08" db="UniProtKB">
        <authorList>
            <consortium name="RefSeq"/>
        </authorList>
    </citation>
    <scope>IDENTIFICATION</scope>
</reference>
<dbReference type="GO" id="GO:0007059">
    <property type="term" value="P:chromosome segregation"/>
    <property type="evidence" value="ECO:0007669"/>
    <property type="project" value="InterPro"/>
</dbReference>
<dbReference type="Proteomes" id="UP000515159">
    <property type="component" value="Chromosome 12"/>
</dbReference>
<dbReference type="RefSeq" id="XP_033772155.1">
    <property type="nucleotide sequence ID" value="XM_033916264.1"/>
</dbReference>
<dbReference type="PANTHER" id="PTHR14778">
    <property type="entry name" value="KINETOCHORE-ASSOCIATED PROTEIN DSN1 HOMOLOG"/>
    <property type="match status" value="1"/>
</dbReference>
<dbReference type="GeneID" id="117346534"/>
<evidence type="ECO:0000256" key="1">
    <source>
        <dbReference type="SAM" id="MobiDB-lite"/>
    </source>
</evidence>
<feature type="compositionally biased region" description="Low complexity" evidence="1">
    <location>
        <begin position="47"/>
        <end position="58"/>
    </location>
</feature>
<gene>
    <name evidence="3" type="primary">LOC117346534</name>
</gene>
<evidence type="ECO:0000313" key="3">
    <source>
        <dbReference type="RefSeq" id="XP_033772155.1"/>
    </source>
</evidence>
<keyword evidence="2" id="KW-1185">Reference proteome</keyword>
<name>A0A6P8NTG3_GEOSA</name>
<dbReference type="AlphaFoldDB" id="A0A6P8NTG3"/>
<protein>
    <submittedName>
        <fullName evidence="3">Kinetochore-associated protein DSN1 homolog</fullName>
    </submittedName>
</protein>
<dbReference type="Pfam" id="PF08202">
    <property type="entry name" value="MIS13"/>
    <property type="match status" value="1"/>
</dbReference>
<accession>A0A6P8NTG3</accession>
<proteinExistence type="predicted"/>